<dbReference type="InterPro" id="IPR000014">
    <property type="entry name" value="PAS"/>
</dbReference>
<dbReference type="InterPro" id="IPR013655">
    <property type="entry name" value="PAS_fold_3"/>
</dbReference>
<dbReference type="Gene3D" id="3.30.450.20">
    <property type="entry name" value="PAS domain"/>
    <property type="match status" value="1"/>
</dbReference>
<protein>
    <recommendedName>
        <fullName evidence="2">histidine kinase</fullName>
        <ecNumber evidence="2">2.7.13.3</ecNumber>
    </recommendedName>
</protein>
<gene>
    <name evidence="14" type="ORF">E1N52_41370</name>
</gene>
<reference evidence="14 15" key="1">
    <citation type="submission" date="2019-03" db="EMBL/GenBank/DDBJ databases">
        <title>Paraburkholderia sp. isolated from native Mimosa gymnas in Guartela State Park, Brazil.</title>
        <authorList>
            <person name="Paulitsch F."/>
            <person name="Hungria M."/>
            <person name="Delamuta J.R.M."/>
            <person name="Ribeiro R.A."/>
            <person name="Dall'Agnol R."/>
            <person name="Silva J.S.B."/>
        </authorList>
    </citation>
    <scope>NUCLEOTIDE SEQUENCE [LARGE SCALE GENOMIC DNA]</scope>
    <source>
        <strain evidence="14 15">CNPSo 3008</strain>
    </source>
</reference>
<keyword evidence="8" id="KW-0902">Two-component regulatory system</keyword>
<dbReference type="SMART" id="SM00086">
    <property type="entry name" value="PAC"/>
    <property type="match status" value="1"/>
</dbReference>
<keyword evidence="6 14" id="KW-0418">Kinase</keyword>
<dbReference type="FunFam" id="3.30.565.10:FF:000042">
    <property type="entry name" value="Two-component sensor histidine kinase KdpD"/>
    <property type="match status" value="1"/>
</dbReference>
<accession>A0A4R5L2Y9</accession>
<evidence type="ECO:0000259" key="10">
    <source>
        <dbReference type="PROSITE" id="PS50109"/>
    </source>
</evidence>
<dbReference type="CDD" id="cd00156">
    <property type="entry name" value="REC"/>
    <property type="match status" value="1"/>
</dbReference>
<dbReference type="SMART" id="SM00091">
    <property type="entry name" value="PAS"/>
    <property type="match status" value="1"/>
</dbReference>
<dbReference type="OrthoDB" id="9813412at2"/>
<dbReference type="GO" id="GO:0042802">
    <property type="term" value="F:identical protein binding"/>
    <property type="evidence" value="ECO:0007669"/>
    <property type="project" value="UniProtKB-ARBA"/>
</dbReference>
<comment type="caution">
    <text evidence="14">The sequence shown here is derived from an EMBL/GenBank/DDBJ whole genome shotgun (WGS) entry which is preliminary data.</text>
</comment>
<feature type="domain" description="Histidine kinase" evidence="10">
    <location>
        <begin position="297"/>
        <end position="513"/>
    </location>
</feature>
<dbReference type="CDD" id="cd00130">
    <property type="entry name" value="PAS"/>
    <property type="match status" value="1"/>
</dbReference>
<sequence>MNIDHEIHILLIEDSATDALLIDRVLEDVAEFKYHVVRTESMAEGVARARTAHFDVVILDLGLPDAKGGLDTFRKFQQLVPDMPVLVLTGLDDNSVGLLSIQHGAQDYLLKKDIRASELSRAIRYAIERHRVAVELRASEERFQLAVRGATAGLWDWNPQTGAMYFSPHFKAIMGYGENDLPNEASVHQEAIHPEDIDRVTACLTAHLEHKNAYDVEYRIRTMSGEYRWVQSRGQALWNNSGQPYRMVGWIIDVTERKLAEEAQRDSRERAADALQQTQADMARLNRVLMLGEMAASIAHEVKQPVSAVVMHATAGLRWLDAQPPELEEARQSLNHILKQGNRVVEVVGHVRSLVKQEPPREDPVDVNEAIVEVLALINAELQRNSVRLQTRLSANLPPVLGDRVKMQQVIVNLVMNASEAMSAVSDRQRELTIVSERSDSNDVIVEVWDTGSGLPPGSTEQLFRSFYTTKPNGMGMGLSISRSIVEAHGGRLWATPREPHGTVFRFTLPIESNVAQ</sequence>
<dbReference type="InterPro" id="IPR001610">
    <property type="entry name" value="PAC"/>
</dbReference>
<dbReference type="CDD" id="cd00082">
    <property type="entry name" value="HisKA"/>
    <property type="match status" value="1"/>
</dbReference>
<evidence type="ECO:0000256" key="5">
    <source>
        <dbReference type="ARBA" id="ARBA00022741"/>
    </source>
</evidence>
<proteinExistence type="predicted"/>
<evidence type="ECO:0000256" key="1">
    <source>
        <dbReference type="ARBA" id="ARBA00000085"/>
    </source>
</evidence>
<dbReference type="Gene3D" id="3.30.565.10">
    <property type="entry name" value="Histidine kinase-like ATPase, C-terminal domain"/>
    <property type="match status" value="1"/>
</dbReference>
<dbReference type="AlphaFoldDB" id="A0A4R5L2Y9"/>
<dbReference type="Pfam" id="PF08447">
    <property type="entry name" value="PAS_3"/>
    <property type="match status" value="1"/>
</dbReference>
<evidence type="ECO:0000259" key="13">
    <source>
        <dbReference type="PROSITE" id="PS50113"/>
    </source>
</evidence>
<dbReference type="Pfam" id="PF00072">
    <property type="entry name" value="Response_reg"/>
    <property type="match status" value="1"/>
</dbReference>
<feature type="modified residue" description="4-aspartylphosphate" evidence="9">
    <location>
        <position position="60"/>
    </location>
</feature>
<feature type="domain" description="PAS" evidence="12">
    <location>
        <begin position="139"/>
        <end position="211"/>
    </location>
</feature>
<dbReference type="InterPro" id="IPR001789">
    <property type="entry name" value="Sig_transdc_resp-reg_receiver"/>
</dbReference>
<evidence type="ECO:0000256" key="7">
    <source>
        <dbReference type="ARBA" id="ARBA00022840"/>
    </source>
</evidence>
<keyword evidence="3 9" id="KW-0597">Phosphoprotein</keyword>
<dbReference type="PANTHER" id="PTHR43304:SF1">
    <property type="entry name" value="PAC DOMAIN-CONTAINING PROTEIN"/>
    <property type="match status" value="1"/>
</dbReference>
<name>A0A4R5L2Y9_9BURK</name>
<dbReference type="Gene3D" id="1.10.287.130">
    <property type="match status" value="1"/>
</dbReference>
<dbReference type="Proteomes" id="UP000295606">
    <property type="component" value="Unassembled WGS sequence"/>
</dbReference>
<dbReference type="InterPro" id="IPR011006">
    <property type="entry name" value="CheY-like_superfamily"/>
</dbReference>
<dbReference type="SUPFAM" id="SSF55785">
    <property type="entry name" value="PYP-like sensor domain (PAS domain)"/>
    <property type="match status" value="1"/>
</dbReference>
<dbReference type="InterPro" id="IPR036890">
    <property type="entry name" value="HATPase_C_sf"/>
</dbReference>
<dbReference type="InterPro" id="IPR036097">
    <property type="entry name" value="HisK_dim/P_sf"/>
</dbReference>
<evidence type="ECO:0000259" key="11">
    <source>
        <dbReference type="PROSITE" id="PS50110"/>
    </source>
</evidence>
<evidence type="ECO:0000256" key="4">
    <source>
        <dbReference type="ARBA" id="ARBA00022679"/>
    </source>
</evidence>
<dbReference type="PRINTS" id="PR00344">
    <property type="entry name" value="BCTRLSENSOR"/>
</dbReference>
<comment type="catalytic activity">
    <reaction evidence="1">
        <text>ATP + protein L-histidine = ADP + protein N-phospho-L-histidine.</text>
        <dbReference type="EC" id="2.7.13.3"/>
    </reaction>
</comment>
<evidence type="ECO:0000256" key="3">
    <source>
        <dbReference type="ARBA" id="ARBA00022553"/>
    </source>
</evidence>
<dbReference type="GO" id="GO:0000155">
    <property type="term" value="F:phosphorelay sensor kinase activity"/>
    <property type="evidence" value="ECO:0007669"/>
    <property type="project" value="InterPro"/>
</dbReference>
<dbReference type="SUPFAM" id="SSF52172">
    <property type="entry name" value="CheY-like"/>
    <property type="match status" value="1"/>
</dbReference>
<evidence type="ECO:0000256" key="2">
    <source>
        <dbReference type="ARBA" id="ARBA00012438"/>
    </source>
</evidence>
<feature type="domain" description="Response regulatory" evidence="11">
    <location>
        <begin position="8"/>
        <end position="126"/>
    </location>
</feature>
<dbReference type="InterPro" id="IPR000700">
    <property type="entry name" value="PAS-assoc_C"/>
</dbReference>
<dbReference type="PROSITE" id="PS50109">
    <property type="entry name" value="HIS_KIN"/>
    <property type="match status" value="1"/>
</dbReference>
<evidence type="ECO:0000313" key="14">
    <source>
        <dbReference type="EMBL" id="TDG02142.1"/>
    </source>
</evidence>
<dbReference type="SMART" id="SM00387">
    <property type="entry name" value="HATPase_c"/>
    <property type="match status" value="1"/>
</dbReference>
<dbReference type="InterPro" id="IPR052162">
    <property type="entry name" value="Sensor_kinase/Photoreceptor"/>
</dbReference>
<dbReference type="PROSITE" id="PS50112">
    <property type="entry name" value="PAS"/>
    <property type="match status" value="1"/>
</dbReference>
<evidence type="ECO:0000256" key="6">
    <source>
        <dbReference type="ARBA" id="ARBA00022777"/>
    </source>
</evidence>
<organism evidence="14 15">
    <name type="scientific">Paraburkholderia guartelaensis</name>
    <dbReference type="NCBI Taxonomy" id="2546446"/>
    <lineage>
        <taxon>Bacteria</taxon>
        <taxon>Pseudomonadati</taxon>
        <taxon>Pseudomonadota</taxon>
        <taxon>Betaproteobacteria</taxon>
        <taxon>Burkholderiales</taxon>
        <taxon>Burkholderiaceae</taxon>
        <taxon>Paraburkholderia</taxon>
    </lineage>
</organism>
<keyword evidence="7" id="KW-0067">ATP-binding</keyword>
<dbReference type="SUPFAM" id="SSF55874">
    <property type="entry name" value="ATPase domain of HSP90 chaperone/DNA topoisomerase II/histidine kinase"/>
    <property type="match status" value="1"/>
</dbReference>
<dbReference type="GO" id="GO:0005524">
    <property type="term" value="F:ATP binding"/>
    <property type="evidence" value="ECO:0007669"/>
    <property type="project" value="UniProtKB-KW"/>
</dbReference>
<dbReference type="InterPro" id="IPR003594">
    <property type="entry name" value="HATPase_dom"/>
</dbReference>
<dbReference type="Gene3D" id="3.40.50.2300">
    <property type="match status" value="1"/>
</dbReference>
<evidence type="ECO:0000313" key="15">
    <source>
        <dbReference type="Proteomes" id="UP000295606"/>
    </source>
</evidence>
<dbReference type="EMBL" id="SMOD01000076">
    <property type="protein sequence ID" value="TDG02142.1"/>
    <property type="molecule type" value="Genomic_DNA"/>
</dbReference>
<evidence type="ECO:0000256" key="9">
    <source>
        <dbReference type="PROSITE-ProRule" id="PRU00169"/>
    </source>
</evidence>
<dbReference type="InterPro" id="IPR035965">
    <property type="entry name" value="PAS-like_dom_sf"/>
</dbReference>
<dbReference type="SMART" id="SM00448">
    <property type="entry name" value="REC"/>
    <property type="match status" value="1"/>
</dbReference>
<dbReference type="SUPFAM" id="SSF47384">
    <property type="entry name" value="Homodimeric domain of signal transducing histidine kinase"/>
    <property type="match status" value="1"/>
</dbReference>
<evidence type="ECO:0000259" key="12">
    <source>
        <dbReference type="PROSITE" id="PS50112"/>
    </source>
</evidence>
<dbReference type="PROSITE" id="PS50113">
    <property type="entry name" value="PAC"/>
    <property type="match status" value="1"/>
</dbReference>
<dbReference type="SMART" id="SM00388">
    <property type="entry name" value="HisKA"/>
    <property type="match status" value="1"/>
</dbReference>
<keyword evidence="5" id="KW-0547">Nucleotide-binding</keyword>
<dbReference type="Pfam" id="PF00512">
    <property type="entry name" value="HisKA"/>
    <property type="match status" value="1"/>
</dbReference>
<dbReference type="Pfam" id="PF02518">
    <property type="entry name" value="HATPase_c"/>
    <property type="match status" value="1"/>
</dbReference>
<dbReference type="EC" id="2.7.13.3" evidence="2"/>
<evidence type="ECO:0000256" key="8">
    <source>
        <dbReference type="ARBA" id="ARBA00023012"/>
    </source>
</evidence>
<dbReference type="NCBIfam" id="TIGR00229">
    <property type="entry name" value="sensory_box"/>
    <property type="match status" value="1"/>
</dbReference>
<dbReference type="PROSITE" id="PS50110">
    <property type="entry name" value="RESPONSE_REGULATORY"/>
    <property type="match status" value="1"/>
</dbReference>
<dbReference type="InterPro" id="IPR004358">
    <property type="entry name" value="Sig_transdc_His_kin-like_C"/>
</dbReference>
<keyword evidence="4" id="KW-0808">Transferase</keyword>
<dbReference type="InterPro" id="IPR003661">
    <property type="entry name" value="HisK_dim/P_dom"/>
</dbReference>
<dbReference type="PANTHER" id="PTHR43304">
    <property type="entry name" value="PHYTOCHROME-LIKE PROTEIN CPH1"/>
    <property type="match status" value="1"/>
</dbReference>
<dbReference type="InterPro" id="IPR005467">
    <property type="entry name" value="His_kinase_dom"/>
</dbReference>
<feature type="domain" description="PAC" evidence="13">
    <location>
        <begin position="214"/>
        <end position="266"/>
    </location>
</feature>